<feature type="coiled-coil region" evidence="1">
    <location>
        <begin position="42"/>
        <end position="69"/>
    </location>
</feature>
<evidence type="ECO:0000256" key="1">
    <source>
        <dbReference type="SAM" id="Coils"/>
    </source>
</evidence>
<dbReference type="AlphaFoldDB" id="A0A381VMT5"/>
<reference evidence="2" key="1">
    <citation type="submission" date="2018-05" db="EMBL/GenBank/DDBJ databases">
        <authorList>
            <person name="Lanie J.A."/>
            <person name="Ng W.-L."/>
            <person name="Kazmierczak K.M."/>
            <person name="Andrzejewski T.M."/>
            <person name="Davidsen T.M."/>
            <person name="Wayne K.J."/>
            <person name="Tettelin H."/>
            <person name="Glass J.I."/>
            <person name="Rusch D."/>
            <person name="Podicherti R."/>
            <person name="Tsui H.-C.T."/>
            <person name="Winkler M.E."/>
        </authorList>
    </citation>
    <scope>NUCLEOTIDE SEQUENCE</scope>
</reference>
<evidence type="ECO:0000313" key="2">
    <source>
        <dbReference type="EMBL" id="SVA41639.1"/>
    </source>
</evidence>
<sequence length="160" mass="17747">MFLLGKIKMLLILTVVIGAVGFGAWKYYQYTQEQIRIYAVNAATAELAQQEAEAAIESMKRDMVEIQAQFTAVSEQFEVAKGRVNALEEKLSKHDIGNLAQHKPKLIEKIVDKGTADVLRCYEILTGSPLTEEEIAVTKKSKANTTCSDVANPNYKAPRP</sequence>
<protein>
    <submittedName>
        <fullName evidence="2">Uncharacterized protein</fullName>
    </submittedName>
</protein>
<name>A0A381VMT5_9ZZZZ</name>
<accession>A0A381VMT5</accession>
<dbReference type="EMBL" id="UINC01009278">
    <property type="protein sequence ID" value="SVA41639.1"/>
    <property type="molecule type" value="Genomic_DNA"/>
</dbReference>
<proteinExistence type="predicted"/>
<keyword evidence="1" id="KW-0175">Coiled coil</keyword>
<organism evidence="2">
    <name type="scientific">marine metagenome</name>
    <dbReference type="NCBI Taxonomy" id="408172"/>
    <lineage>
        <taxon>unclassified sequences</taxon>
        <taxon>metagenomes</taxon>
        <taxon>ecological metagenomes</taxon>
    </lineage>
</organism>
<gene>
    <name evidence="2" type="ORF">METZ01_LOCUS94493</name>
</gene>